<keyword evidence="2" id="KW-1185">Reference proteome</keyword>
<name>A0ABQ0C505_9PROT</name>
<evidence type="ECO:0008006" key="3">
    <source>
        <dbReference type="Google" id="ProtNLM"/>
    </source>
</evidence>
<dbReference type="InterPro" id="IPR025591">
    <property type="entry name" value="RloB"/>
</dbReference>
<reference evidence="1 2" key="1">
    <citation type="submission" date="2024-09" db="EMBL/GenBank/DDBJ databases">
        <title>Draft genome sequence of Candidatus Magnetaquicoccaceae bacterium FCR-1.</title>
        <authorList>
            <person name="Shimoshige H."/>
            <person name="Shimamura S."/>
            <person name="Taoka A."/>
            <person name="Kobayashi H."/>
            <person name="Maekawa T."/>
        </authorList>
    </citation>
    <scope>NUCLEOTIDE SEQUENCE [LARGE SCALE GENOMIC DNA]</scope>
    <source>
        <strain evidence="1 2">FCR-1</strain>
    </source>
</reference>
<dbReference type="RefSeq" id="WP_420903662.1">
    <property type="nucleotide sequence ID" value="NZ_BAAFGK010000001.1"/>
</dbReference>
<dbReference type="Proteomes" id="UP001628193">
    <property type="component" value="Unassembled WGS sequence"/>
</dbReference>
<gene>
    <name evidence="1" type="ORF">SIID45300_00251</name>
</gene>
<organism evidence="1 2">
    <name type="scientific">Candidatus Magnetaquiglobus chichijimensis</name>
    <dbReference type="NCBI Taxonomy" id="3141448"/>
    <lineage>
        <taxon>Bacteria</taxon>
        <taxon>Pseudomonadati</taxon>
        <taxon>Pseudomonadota</taxon>
        <taxon>Magnetococcia</taxon>
        <taxon>Magnetococcales</taxon>
        <taxon>Candidatus Magnetaquicoccaceae</taxon>
        <taxon>Candidatus Magnetaquiglobus</taxon>
    </lineage>
</organism>
<comment type="caution">
    <text evidence="1">The sequence shown here is derived from an EMBL/GenBank/DDBJ whole genome shotgun (WGS) entry which is preliminary data.</text>
</comment>
<sequence length="213" mass="24234">MSKMRAPKPHADRRAGGRGKSRRLLILCEDTNSGFSYLDDLVRAEKLSGVKVQPPRKPYTDPLSIVRQVRDVQGRRDFDEVCAVFDGDCILRGGAEKNRFDQAIAQAQTEPAIEVYVSVPCIEFWFILHQGLTDASFSNCDEACQRFGQQVGMVYQKSNPKVFDLLKKHYPNGQSQAIRNAQLLREQQQKIRFSSPSTEIDRLISRLETFPIQ</sequence>
<dbReference type="Pfam" id="PF13707">
    <property type="entry name" value="RloB"/>
    <property type="match status" value="1"/>
</dbReference>
<protein>
    <recommendedName>
        <fullName evidence="3">RloB-like protein</fullName>
    </recommendedName>
</protein>
<evidence type="ECO:0000313" key="1">
    <source>
        <dbReference type="EMBL" id="GAB0055952.1"/>
    </source>
</evidence>
<evidence type="ECO:0000313" key="2">
    <source>
        <dbReference type="Proteomes" id="UP001628193"/>
    </source>
</evidence>
<dbReference type="EMBL" id="BAAFGK010000001">
    <property type="protein sequence ID" value="GAB0055952.1"/>
    <property type="molecule type" value="Genomic_DNA"/>
</dbReference>
<proteinExistence type="predicted"/>
<accession>A0ABQ0C505</accession>